<comment type="caution">
    <text evidence="2">The sequence shown here is derived from an EMBL/GenBank/DDBJ whole genome shotgun (WGS) entry which is preliminary data.</text>
</comment>
<dbReference type="Gene3D" id="3.90.550.10">
    <property type="entry name" value="Spore Coat Polysaccharide Biosynthesis Protein SpsA, Chain A"/>
    <property type="match status" value="1"/>
</dbReference>
<dbReference type="STRING" id="1798656.A2604_00605"/>
<dbReference type="PANTHER" id="PTHR22916:SF65">
    <property type="entry name" value="SLR1065 PROTEIN"/>
    <property type="match status" value="1"/>
</dbReference>
<accession>A0A1G2CQ35</accession>
<dbReference type="CDD" id="cd06433">
    <property type="entry name" value="GT_2_WfgS_like"/>
    <property type="match status" value="1"/>
</dbReference>
<name>A0A1G2CQ35_9BACT</name>
<gene>
    <name evidence="2" type="ORF">A2604_00605</name>
</gene>
<dbReference type="Proteomes" id="UP000177587">
    <property type="component" value="Unassembled WGS sequence"/>
</dbReference>
<dbReference type="AlphaFoldDB" id="A0A1G2CQ35"/>
<evidence type="ECO:0000259" key="1">
    <source>
        <dbReference type="Pfam" id="PF00535"/>
    </source>
</evidence>
<evidence type="ECO:0000313" key="2">
    <source>
        <dbReference type="EMBL" id="OGZ03459.1"/>
    </source>
</evidence>
<evidence type="ECO:0000313" key="3">
    <source>
        <dbReference type="Proteomes" id="UP000177587"/>
    </source>
</evidence>
<dbReference type="PANTHER" id="PTHR22916">
    <property type="entry name" value="GLYCOSYLTRANSFERASE"/>
    <property type="match status" value="1"/>
</dbReference>
<sequence length="287" mass="33717">MNKTITIITPSYNQGLYIEETIQSVLSQVGNFYIDYIIADGGSTDQSVSIIKKYDQLIKNNSYPTKCLGIKYRWWSKKDRGQTDAINQGLKIATGNLISWLNSDDYLEPNALSKVFKEFINHPNYSLFYGDGYLLNQFNGNKKILKARPGNFQQFLKRGHDIFQPAAFFTKNIITKVGFLDQNMHYAFDYDFWLRILKVGHSYYFPETLATFRLWPNSKTSSKQNEFFKERKQIFKKYGGNIIDPKTIYQFRNMIPGTNLIYLRLPTIYNLIKKIFYSIIDHLHYRN</sequence>
<protein>
    <recommendedName>
        <fullName evidence="1">Glycosyltransferase 2-like domain-containing protein</fullName>
    </recommendedName>
</protein>
<organism evidence="2 3">
    <name type="scientific">Candidatus Liptonbacteria bacterium RIFOXYD1_FULL_36_11</name>
    <dbReference type="NCBI Taxonomy" id="1798656"/>
    <lineage>
        <taxon>Bacteria</taxon>
        <taxon>Candidatus Liptoniibacteriota</taxon>
    </lineage>
</organism>
<reference evidence="2 3" key="1">
    <citation type="journal article" date="2016" name="Nat. Commun.">
        <title>Thousands of microbial genomes shed light on interconnected biogeochemical processes in an aquifer system.</title>
        <authorList>
            <person name="Anantharaman K."/>
            <person name="Brown C.T."/>
            <person name="Hug L.A."/>
            <person name="Sharon I."/>
            <person name="Castelle C.J."/>
            <person name="Probst A.J."/>
            <person name="Thomas B.C."/>
            <person name="Singh A."/>
            <person name="Wilkins M.J."/>
            <person name="Karaoz U."/>
            <person name="Brodie E.L."/>
            <person name="Williams K.H."/>
            <person name="Hubbard S.S."/>
            <person name="Banfield J.F."/>
        </authorList>
    </citation>
    <scope>NUCLEOTIDE SEQUENCE [LARGE SCALE GENOMIC DNA]</scope>
</reference>
<dbReference type="EMBL" id="MHLG01000020">
    <property type="protein sequence ID" value="OGZ03459.1"/>
    <property type="molecule type" value="Genomic_DNA"/>
</dbReference>
<proteinExistence type="predicted"/>
<dbReference type="InterPro" id="IPR029044">
    <property type="entry name" value="Nucleotide-diphossugar_trans"/>
</dbReference>
<dbReference type="Pfam" id="PF00535">
    <property type="entry name" value="Glycos_transf_2"/>
    <property type="match status" value="1"/>
</dbReference>
<dbReference type="SUPFAM" id="SSF53448">
    <property type="entry name" value="Nucleotide-diphospho-sugar transferases"/>
    <property type="match status" value="1"/>
</dbReference>
<dbReference type="InterPro" id="IPR001173">
    <property type="entry name" value="Glyco_trans_2-like"/>
</dbReference>
<feature type="domain" description="Glycosyltransferase 2-like" evidence="1">
    <location>
        <begin position="6"/>
        <end position="128"/>
    </location>
</feature>